<feature type="signal peptide" evidence="11">
    <location>
        <begin position="1"/>
        <end position="34"/>
    </location>
</feature>
<evidence type="ECO:0000313" key="14">
    <source>
        <dbReference type="Proteomes" id="UP001596050"/>
    </source>
</evidence>
<comment type="subcellular location">
    <subcellularLocation>
        <location evidence="1">Cell outer membrane</location>
        <topology evidence="1">Multi-pass membrane protein</topology>
    </subcellularLocation>
</comment>
<name>A0ABW0L2V9_9BURK</name>
<evidence type="ECO:0000256" key="9">
    <source>
        <dbReference type="ARBA" id="ARBA00023136"/>
    </source>
</evidence>
<organism evidence="13 14">
    <name type="scientific">Massilia niabensis</name>
    <dbReference type="NCBI Taxonomy" id="544910"/>
    <lineage>
        <taxon>Bacteria</taxon>
        <taxon>Pseudomonadati</taxon>
        <taxon>Pseudomonadota</taxon>
        <taxon>Betaproteobacteria</taxon>
        <taxon>Burkholderiales</taxon>
        <taxon>Oxalobacteraceae</taxon>
        <taxon>Telluria group</taxon>
        <taxon>Massilia</taxon>
    </lineage>
</organism>
<evidence type="ECO:0000256" key="5">
    <source>
        <dbReference type="ARBA" id="ARBA00022692"/>
    </source>
</evidence>
<evidence type="ECO:0000256" key="10">
    <source>
        <dbReference type="ARBA" id="ARBA00023237"/>
    </source>
</evidence>
<evidence type="ECO:0000256" key="2">
    <source>
        <dbReference type="ARBA" id="ARBA00011233"/>
    </source>
</evidence>
<evidence type="ECO:0000256" key="8">
    <source>
        <dbReference type="ARBA" id="ARBA00023114"/>
    </source>
</evidence>
<evidence type="ECO:0000256" key="11">
    <source>
        <dbReference type="SAM" id="SignalP"/>
    </source>
</evidence>
<dbReference type="Pfam" id="PF13609">
    <property type="entry name" value="Porin_4"/>
    <property type="match status" value="1"/>
</dbReference>
<dbReference type="InterPro" id="IPR023614">
    <property type="entry name" value="Porin_dom_sf"/>
</dbReference>
<dbReference type="PANTHER" id="PTHR34501">
    <property type="entry name" value="PROTEIN YDDL-RELATED"/>
    <property type="match status" value="1"/>
</dbReference>
<feature type="domain" description="Porin" evidence="12">
    <location>
        <begin position="25"/>
        <end position="337"/>
    </location>
</feature>
<keyword evidence="8" id="KW-0626">Porin</keyword>
<evidence type="ECO:0000256" key="4">
    <source>
        <dbReference type="ARBA" id="ARBA00022452"/>
    </source>
</evidence>
<keyword evidence="4" id="KW-1134">Transmembrane beta strand</keyword>
<sequence length="370" mass="39260">MNDKLDYPDRAPAASTPAGLLIGLALAAPLMAQAQTNITIGGVIDAGVSYITNQNGSNNTVVDTGIQSPNLFHIRGTEDLGGGNKVVFMLQSQFQLDTGAQVGNLFGRQAWVGVTGDWGTVTVGNQYEFMFESLSATRFGPTIRLVSLHDLHQGPFQALGVDRNGMDFNRVAGATRVQNSIKYVSKPVNGFSGGAMIGLGEQSDRFGRNGTTSAGVNYGNGALMLNAAYTYAKLPTIDNGNGGIRNWGFGGRYTLGKQTYDLLYTNTTNTFTRAEVDVIEGGVATALSATTGLRAYYHHMKGNAELTDNTSHQAGLLLDYALSKRSDVYLNAIYQKVNGGSAARAWITAFAAGSSGDSQAVLRTGLRHSF</sequence>
<accession>A0ABW0L2V9</accession>
<evidence type="ECO:0000256" key="1">
    <source>
        <dbReference type="ARBA" id="ARBA00004571"/>
    </source>
</evidence>
<dbReference type="InterPro" id="IPR050298">
    <property type="entry name" value="Gram-neg_bact_OMP"/>
</dbReference>
<evidence type="ECO:0000259" key="12">
    <source>
        <dbReference type="Pfam" id="PF13609"/>
    </source>
</evidence>
<dbReference type="CDD" id="cd00342">
    <property type="entry name" value="gram_neg_porins"/>
    <property type="match status" value="1"/>
</dbReference>
<dbReference type="PANTHER" id="PTHR34501:SF9">
    <property type="entry name" value="MAJOR OUTER MEMBRANE PROTEIN P.IA"/>
    <property type="match status" value="1"/>
</dbReference>
<evidence type="ECO:0000256" key="3">
    <source>
        <dbReference type="ARBA" id="ARBA00022448"/>
    </source>
</evidence>
<evidence type="ECO:0000256" key="6">
    <source>
        <dbReference type="ARBA" id="ARBA00022729"/>
    </source>
</evidence>
<dbReference type="RefSeq" id="WP_379781014.1">
    <property type="nucleotide sequence ID" value="NZ_JBHSMU010000005.1"/>
</dbReference>
<dbReference type="EMBL" id="JBHSMU010000005">
    <property type="protein sequence ID" value="MFC5459293.1"/>
    <property type="molecule type" value="Genomic_DNA"/>
</dbReference>
<comment type="caution">
    <text evidence="13">The sequence shown here is derived from an EMBL/GenBank/DDBJ whole genome shotgun (WGS) entry which is preliminary data.</text>
</comment>
<reference evidence="14" key="1">
    <citation type="journal article" date="2019" name="Int. J. Syst. Evol. Microbiol.">
        <title>The Global Catalogue of Microorganisms (GCM) 10K type strain sequencing project: providing services to taxonomists for standard genome sequencing and annotation.</title>
        <authorList>
            <consortium name="The Broad Institute Genomics Platform"/>
            <consortium name="The Broad Institute Genome Sequencing Center for Infectious Disease"/>
            <person name="Wu L."/>
            <person name="Ma J."/>
        </authorList>
    </citation>
    <scope>NUCLEOTIDE SEQUENCE [LARGE SCALE GENOMIC DNA]</scope>
    <source>
        <strain evidence="14">KACC 12649</strain>
    </source>
</reference>
<keyword evidence="7" id="KW-0406">Ion transport</keyword>
<keyword evidence="6 11" id="KW-0732">Signal</keyword>
<comment type="subunit">
    <text evidence="2">Homotrimer.</text>
</comment>
<dbReference type="Gene3D" id="2.40.160.10">
    <property type="entry name" value="Porin"/>
    <property type="match status" value="1"/>
</dbReference>
<keyword evidence="14" id="KW-1185">Reference proteome</keyword>
<protein>
    <submittedName>
        <fullName evidence="13">Porin</fullName>
    </submittedName>
</protein>
<dbReference type="InterPro" id="IPR033900">
    <property type="entry name" value="Gram_neg_porin_domain"/>
</dbReference>
<keyword evidence="10" id="KW-0998">Cell outer membrane</keyword>
<keyword evidence="9" id="KW-0472">Membrane</keyword>
<proteinExistence type="predicted"/>
<dbReference type="SUPFAM" id="SSF56935">
    <property type="entry name" value="Porins"/>
    <property type="match status" value="1"/>
</dbReference>
<gene>
    <name evidence="13" type="ORF">ACFPN5_05675</name>
</gene>
<feature type="chain" id="PRO_5045614066" evidence="11">
    <location>
        <begin position="35"/>
        <end position="370"/>
    </location>
</feature>
<keyword evidence="5" id="KW-0812">Transmembrane</keyword>
<evidence type="ECO:0000313" key="13">
    <source>
        <dbReference type="EMBL" id="MFC5459293.1"/>
    </source>
</evidence>
<evidence type="ECO:0000256" key="7">
    <source>
        <dbReference type="ARBA" id="ARBA00023065"/>
    </source>
</evidence>
<dbReference type="Proteomes" id="UP001596050">
    <property type="component" value="Unassembled WGS sequence"/>
</dbReference>
<keyword evidence="3" id="KW-0813">Transport</keyword>